<name>A0A430FG65_9BIFI</name>
<evidence type="ECO:0000256" key="1">
    <source>
        <dbReference type="SAM" id="Phobius"/>
    </source>
</evidence>
<dbReference type="NCBIfam" id="TIGR04370">
    <property type="entry name" value="glyco_rpt_poly"/>
    <property type="match status" value="1"/>
</dbReference>
<dbReference type="EMBL" id="QXGL01000006">
    <property type="protein sequence ID" value="RSX51762.1"/>
    <property type="molecule type" value="Genomic_DNA"/>
</dbReference>
<comment type="caution">
    <text evidence="2">The sequence shown here is derived from an EMBL/GenBank/DDBJ whole genome shotgun (WGS) entry which is preliminary data.</text>
</comment>
<feature type="transmembrane region" description="Helical" evidence="1">
    <location>
        <begin position="311"/>
        <end position="333"/>
    </location>
</feature>
<protein>
    <submittedName>
        <fullName evidence="2">Polysaccharide polymerase</fullName>
    </submittedName>
</protein>
<sequence>MNTAFLLLSTCAIAFLGYFLTGRSIASPSVLFIVPFVFAIIDGLFYYKEWLFNIHIETMSIVLICMVVFVLSSCVVHGFSNFFTRRKVINIESNFIKNEAAERKLYISMIVFQFVSLIICFVAERNIVSSYGYGGSISDVIGGYNDLLKFSDSDVALTGIPALLQGLMIGVSYISAYFFARDFLYRKDRNKNLAVAFFVVSILCLVVNGSRTGAFGLCLAAFVMYLIRKKKDNSFSGLLNLNIKYIIYPLAGILLVVVLFYLSLAWLGRDKESDFLYYISVYLGAPLRNFDLTFYDGIPRSQYFGQFSFKYLYLTIVRFGLAPQDALVGAYPFNSFHGYWLGNVYTIFYSLIADFGTAGCILAVVLMAIISQILYEITVRTINDSLLISVVYGYLSFHLFMSFFSCNFYQNLTSMSFVKFLIPVILISYLYRSSFKRI</sequence>
<accession>A0A430FG65</accession>
<evidence type="ECO:0000313" key="3">
    <source>
        <dbReference type="Proteomes" id="UP000287533"/>
    </source>
</evidence>
<evidence type="ECO:0000313" key="2">
    <source>
        <dbReference type="EMBL" id="RSX51762.1"/>
    </source>
</evidence>
<proteinExistence type="predicted"/>
<organism evidence="2 3">
    <name type="scientific">Bifidobacterium goeldii</name>
    <dbReference type="NCBI Taxonomy" id="2306975"/>
    <lineage>
        <taxon>Bacteria</taxon>
        <taxon>Bacillati</taxon>
        <taxon>Actinomycetota</taxon>
        <taxon>Actinomycetes</taxon>
        <taxon>Bifidobacteriales</taxon>
        <taxon>Bifidobacteriaceae</taxon>
        <taxon>Bifidobacterium</taxon>
    </lineage>
</organism>
<feature type="transmembrane region" description="Helical" evidence="1">
    <location>
        <begin position="29"/>
        <end position="47"/>
    </location>
</feature>
<keyword evidence="1" id="KW-0812">Transmembrane</keyword>
<dbReference type="OrthoDB" id="9774600at2"/>
<dbReference type="AlphaFoldDB" id="A0A430FG65"/>
<feature type="transmembrane region" description="Helical" evidence="1">
    <location>
        <begin position="105"/>
        <end position="124"/>
    </location>
</feature>
<feature type="transmembrane region" description="Helical" evidence="1">
    <location>
        <begin position="386"/>
        <end position="405"/>
    </location>
</feature>
<keyword evidence="1" id="KW-1133">Transmembrane helix</keyword>
<keyword evidence="1" id="KW-0472">Membrane</keyword>
<reference evidence="2 3" key="1">
    <citation type="submission" date="2018-09" db="EMBL/GenBank/DDBJ databases">
        <title>Characterization of the phylogenetic diversity of five novel species belonging to the genus Bifidobacterium.</title>
        <authorList>
            <person name="Lugli G.A."/>
            <person name="Duranti S."/>
            <person name="Milani C."/>
        </authorList>
    </citation>
    <scope>NUCLEOTIDE SEQUENCE [LARGE SCALE GENOMIC DNA]</scope>
    <source>
        <strain evidence="2 3">2034B</strain>
    </source>
</reference>
<feature type="transmembrane region" description="Helical" evidence="1">
    <location>
        <begin position="155"/>
        <end position="180"/>
    </location>
</feature>
<feature type="transmembrane region" description="Helical" evidence="1">
    <location>
        <begin position="345"/>
        <end position="374"/>
    </location>
</feature>
<keyword evidence="3" id="KW-1185">Reference proteome</keyword>
<feature type="transmembrane region" description="Helical" evidence="1">
    <location>
        <begin position="245"/>
        <end position="267"/>
    </location>
</feature>
<feature type="transmembrane region" description="Helical" evidence="1">
    <location>
        <begin position="192"/>
        <end position="225"/>
    </location>
</feature>
<dbReference type="Proteomes" id="UP000287533">
    <property type="component" value="Unassembled WGS sequence"/>
</dbReference>
<feature type="transmembrane region" description="Helical" evidence="1">
    <location>
        <begin position="6"/>
        <end position="22"/>
    </location>
</feature>
<feature type="transmembrane region" description="Helical" evidence="1">
    <location>
        <begin position="411"/>
        <end position="431"/>
    </location>
</feature>
<gene>
    <name evidence="2" type="ORF">D2E25_1737</name>
</gene>
<feature type="transmembrane region" description="Helical" evidence="1">
    <location>
        <begin position="59"/>
        <end position="84"/>
    </location>
</feature>
<dbReference type="RefSeq" id="WP_125981937.1">
    <property type="nucleotide sequence ID" value="NZ_QXGL01000006.1"/>
</dbReference>